<proteinExistence type="predicted"/>
<comment type="caution">
    <text evidence="1">The sequence shown here is derived from an EMBL/GenBank/DDBJ whole genome shotgun (WGS) entry which is preliminary data.</text>
</comment>
<accession>X1L9S0</accession>
<dbReference type="AlphaFoldDB" id="X1L9S0"/>
<reference evidence="1" key="1">
    <citation type="journal article" date="2014" name="Front. Microbiol.">
        <title>High frequency of phylogenetically diverse reductive dehalogenase-homologous genes in deep subseafloor sedimentary metagenomes.</title>
        <authorList>
            <person name="Kawai M."/>
            <person name="Futagami T."/>
            <person name="Toyoda A."/>
            <person name="Takaki Y."/>
            <person name="Nishi S."/>
            <person name="Hori S."/>
            <person name="Arai W."/>
            <person name="Tsubouchi T."/>
            <person name="Morono Y."/>
            <person name="Uchiyama I."/>
            <person name="Ito T."/>
            <person name="Fujiyama A."/>
            <person name="Inagaki F."/>
            <person name="Takami H."/>
        </authorList>
    </citation>
    <scope>NUCLEOTIDE SEQUENCE</scope>
    <source>
        <strain evidence="1">Expedition CK06-06</strain>
    </source>
</reference>
<dbReference type="EMBL" id="BARV01010750">
    <property type="protein sequence ID" value="GAI15823.1"/>
    <property type="molecule type" value="Genomic_DNA"/>
</dbReference>
<gene>
    <name evidence="1" type="ORF">S06H3_20690</name>
</gene>
<evidence type="ECO:0000313" key="1">
    <source>
        <dbReference type="EMBL" id="GAI15823.1"/>
    </source>
</evidence>
<protein>
    <submittedName>
        <fullName evidence="1">Uncharacterized protein</fullName>
    </submittedName>
</protein>
<sequence>MFMKAIEWKWELSLTGIEISNLTRGELDRRAADIVSNQDSVGAGGTNEASTVPWLRFDVMDECALRDLSERECVSRFDGG</sequence>
<name>X1L9S0_9ZZZZ</name>
<organism evidence="1">
    <name type="scientific">marine sediment metagenome</name>
    <dbReference type="NCBI Taxonomy" id="412755"/>
    <lineage>
        <taxon>unclassified sequences</taxon>
        <taxon>metagenomes</taxon>
        <taxon>ecological metagenomes</taxon>
    </lineage>
</organism>